<sequence>MTQGVRRANRRRGEIEAFLGGERRVLCLTLGSLAELETAFGVDSLSGLAARLGQGRLRAEDLTHILGAGLRGAGTAVADEDVAQMALDGGLAQAAGAVSRLLAAAFGPAEQAEKREGP</sequence>
<gene>
    <name evidence="1" type="ORF">BJF93_19410</name>
</gene>
<dbReference type="RefSeq" id="WP_075626218.1">
    <property type="nucleotide sequence ID" value="NZ_FOAM01000012.1"/>
</dbReference>
<name>A0A1Q9B1N4_9HYPH</name>
<reference evidence="1 2" key="1">
    <citation type="submission" date="2016-09" db="EMBL/GenBank/DDBJ databases">
        <title>Rhizobium sp. nov., a novel species isolated from the rice rhizosphere.</title>
        <authorList>
            <person name="Zhao J."/>
            <person name="Zhang X."/>
        </authorList>
    </citation>
    <scope>NUCLEOTIDE SEQUENCE [LARGE SCALE GENOMIC DNA]</scope>
    <source>
        <strain evidence="1 2">1.7048</strain>
    </source>
</reference>
<dbReference type="Proteomes" id="UP000186364">
    <property type="component" value="Unassembled WGS sequence"/>
</dbReference>
<dbReference type="AlphaFoldDB" id="A0A1Q9B1N4"/>
<evidence type="ECO:0008006" key="3">
    <source>
        <dbReference type="Google" id="ProtNLM"/>
    </source>
</evidence>
<evidence type="ECO:0000313" key="1">
    <source>
        <dbReference type="EMBL" id="OLP61918.1"/>
    </source>
</evidence>
<dbReference type="Pfam" id="PF11836">
    <property type="entry name" value="Phage_TAC_11"/>
    <property type="match status" value="1"/>
</dbReference>
<evidence type="ECO:0000313" key="2">
    <source>
        <dbReference type="Proteomes" id="UP000186364"/>
    </source>
</evidence>
<proteinExistence type="predicted"/>
<accession>A0A1Q9B1N4</accession>
<dbReference type="InterPro" id="IPR021791">
    <property type="entry name" value="Phage_TAC_11"/>
</dbReference>
<organism evidence="1 2">
    <name type="scientific">Xaviernesmea oryzae</name>
    <dbReference type="NCBI Taxonomy" id="464029"/>
    <lineage>
        <taxon>Bacteria</taxon>
        <taxon>Pseudomonadati</taxon>
        <taxon>Pseudomonadota</taxon>
        <taxon>Alphaproteobacteria</taxon>
        <taxon>Hyphomicrobiales</taxon>
        <taxon>Rhizobiaceae</taxon>
        <taxon>Rhizobium/Agrobacterium group</taxon>
        <taxon>Xaviernesmea</taxon>
    </lineage>
</organism>
<dbReference type="EMBL" id="MKIP01000030">
    <property type="protein sequence ID" value="OLP61918.1"/>
    <property type="molecule type" value="Genomic_DNA"/>
</dbReference>
<comment type="caution">
    <text evidence="1">The sequence shown here is derived from an EMBL/GenBank/DDBJ whole genome shotgun (WGS) entry which is preliminary data.</text>
</comment>
<protein>
    <recommendedName>
        <fullName evidence="3">Transfer Agent</fullName>
    </recommendedName>
</protein>
<keyword evidence="2" id="KW-1185">Reference proteome</keyword>
<dbReference type="OrthoDB" id="7206814at2"/>